<dbReference type="RefSeq" id="WP_113961877.1">
    <property type="nucleotide sequence ID" value="NZ_QNRR01000016.1"/>
</dbReference>
<accession>A0A366H5E9</accession>
<dbReference type="AlphaFoldDB" id="A0A366H5E9"/>
<protein>
    <submittedName>
        <fullName evidence="2">Uncharacterized protein</fullName>
    </submittedName>
</protein>
<gene>
    <name evidence="2" type="ORF">DES53_11687</name>
</gene>
<keyword evidence="3" id="KW-1185">Reference proteome</keyword>
<name>A0A366H5E9_9BACT</name>
<evidence type="ECO:0000256" key="1">
    <source>
        <dbReference type="SAM" id="MobiDB-lite"/>
    </source>
</evidence>
<evidence type="ECO:0000313" key="3">
    <source>
        <dbReference type="Proteomes" id="UP000253426"/>
    </source>
</evidence>
<dbReference type="OrthoDB" id="5623405at2"/>
<feature type="compositionally biased region" description="Polar residues" evidence="1">
    <location>
        <begin position="1"/>
        <end position="13"/>
    </location>
</feature>
<comment type="caution">
    <text evidence="2">The sequence shown here is derived from an EMBL/GenBank/DDBJ whole genome shotgun (WGS) entry which is preliminary data.</text>
</comment>
<reference evidence="2 3" key="1">
    <citation type="submission" date="2018-06" db="EMBL/GenBank/DDBJ databases">
        <title>Genomic Encyclopedia of Type Strains, Phase IV (KMG-IV): sequencing the most valuable type-strain genomes for metagenomic binning, comparative biology and taxonomic classification.</title>
        <authorList>
            <person name="Goeker M."/>
        </authorList>
    </citation>
    <scope>NUCLEOTIDE SEQUENCE [LARGE SCALE GENOMIC DNA]</scope>
    <source>
        <strain evidence="2 3">DSM 25532</strain>
    </source>
</reference>
<dbReference type="Proteomes" id="UP000253426">
    <property type="component" value="Unassembled WGS sequence"/>
</dbReference>
<organism evidence="2 3">
    <name type="scientific">Roseimicrobium gellanilyticum</name>
    <dbReference type="NCBI Taxonomy" id="748857"/>
    <lineage>
        <taxon>Bacteria</taxon>
        <taxon>Pseudomonadati</taxon>
        <taxon>Verrucomicrobiota</taxon>
        <taxon>Verrucomicrobiia</taxon>
        <taxon>Verrucomicrobiales</taxon>
        <taxon>Verrucomicrobiaceae</taxon>
        <taxon>Roseimicrobium</taxon>
    </lineage>
</organism>
<proteinExistence type="predicted"/>
<dbReference type="EMBL" id="QNRR01000016">
    <property type="protein sequence ID" value="RBP36648.1"/>
    <property type="molecule type" value="Genomic_DNA"/>
</dbReference>
<feature type="region of interest" description="Disordered" evidence="1">
    <location>
        <begin position="1"/>
        <end position="31"/>
    </location>
</feature>
<sequence>MNNEQSANGTYQGDANGAGGDRAPAASGNAGNNVDKIRELIFGEQMVGYDARFSQIESKLTAEVDSLRKMVESSLAELRSNFEKRANDVEKASVPRLELAAALERIAAGLRGQ</sequence>
<evidence type="ECO:0000313" key="2">
    <source>
        <dbReference type="EMBL" id="RBP36648.1"/>
    </source>
</evidence>